<dbReference type="AlphaFoldDB" id="A0A3M3R684"/>
<organism evidence="1 2">
    <name type="scientific">Pseudomonas cannabina</name>
    <dbReference type="NCBI Taxonomy" id="86840"/>
    <lineage>
        <taxon>Bacteria</taxon>
        <taxon>Pseudomonadati</taxon>
        <taxon>Pseudomonadota</taxon>
        <taxon>Gammaproteobacteria</taxon>
        <taxon>Pseudomonadales</taxon>
        <taxon>Pseudomonadaceae</taxon>
        <taxon>Pseudomonas</taxon>
    </lineage>
</organism>
<evidence type="ECO:0000313" key="1">
    <source>
        <dbReference type="EMBL" id="RMN91823.1"/>
    </source>
</evidence>
<protein>
    <submittedName>
        <fullName evidence="1">Uncharacterized protein</fullName>
    </submittedName>
</protein>
<reference evidence="1 2" key="1">
    <citation type="submission" date="2018-08" db="EMBL/GenBank/DDBJ databases">
        <title>Recombination of ecologically and evolutionarily significant loci maintains genetic cohesion in the Pseudomonas syringae species complex.</title>
        <authorList>
            <person name="Dillon M."/>
            <person name="Thakur S."/>
            <person name="Almeida R.N.D."/>
            <person name="Weir B.S."/>
            <person name="Guttman D.S."/>
        </authorList>
    </citation>
    <scope>NUCLEOTIDE SEQUENCE [LARGE SCALE GENOMIC DNA]</scope>
    <source>
        <strain evidence="1 2">ICMP 15203</strain>
    </source>
</reference>
<evidence type="ECO:0000313" key="2">
    <source>
        <dbReference type="Proteomes" id="UP000270524"/>
    </source>
</evidence>
<dbReference type="Proteomes" id="UP000270524">
    <property type="component" value="Unassembled WGS sequence"/>
</dbReference>
<proteinExistence type="predicted"/>
<comment type="caution">
    <text evidence="1">The sequence shown here is derived from an EMBL/GenBank/DDBJ whole genome shotgun (WGS) entry which is preliminary data.</text>
</comment>
<sequence length="37" mass="4204">MASVRTNWLGVLGASCTTWWLCRKRWPVPLWASVDVG</sequence>
<dbReference type="PROSITE" id="PS51257">
    <property type="entry name" value="PROKAR_LIPOPROTEIN"/>
    <property type="match status" value="1"/>
</dbReference>
<gene>
    <name evidence="1" type="ORF">ALQ51_102298</name>
</gene>
<name>A0A3M3R684_PSECA</name>
<dbReference type="EMBL" id="RBPJ01000226">
    <property type="protein sequence ID" value="RMN91823.1"/>
    <property type="molecule type" value="Genomic_DNA"/>
</dbReference>
<accession>A0A3M3R684</accession>